<organism evidence="5 6">
    <name type="scientific">Calypte anna</name>
    <name type="common">Anna's hummingbird</name>
    <name type="synonym">Archilochus anna</name>
    <dbReference type="NCBI Taxonomy" id="9244"/>
    <lineage>
        <taxon>Eukaryota</taxon>
        <taxon>Metazoa</taxon>
        <taxon>Chordata</taxon>
        <taxon>Craniata</taxon>
        <taxon>Vertebrata</taxon>
        <taxon>Euteleostomi</taxon>
        <taxon>Archelosauria</taxon>
        <taxon>Archosauria</taxon>
        <taxon>Dinosauria</taxon>
        <taxon>Saurischia</taxon>
        <taxon>Theropoda</taxon>
        <taxon>Coelurosauria</taxon>
        <taxon>Aves</taxon>
        <taxon>Neognathae</taxon>
        <taxon>Neoaves</taxon>
        <taxon>Strisores</taxon>
        <taxon>Apodiformes</taxon>
        <taxon>Trochilidae</taxon>
        <taxon>Calypte</taxon>
    </lineage>
</organism>
<accession>A0A091IXS5</accession>
<dbReference type="Proteomes" id="UP000054308">
    <property type="component" value="Unassembled WGS sequence"/>
</dbReference>
<dbReference type="PANTHER" id="PTHR47051:SF1">
    <property type="entry name" value="NESTIN"/>
    <property type="match status" value="1"/>
</dbReference>
<feature type="domain" description="IF rod" evidence="4">
    <location>
        <begin position="2"/>
        <end position="256"/>
    </location>
</feature>
<keyword evidence="2 3" id="KW-0175">Coiled coil</keyword>
<dbReference type="InterPro" id="IPR031211">
    <property type="entry name" value="Nestin"/>
</dbReference>
<evidence type="ECO:0000313" key="5">
    <source>
        <dbReference type="EMBL" id="KFP04371.1"/>
    </source>
</evidence>
<sequence length="256" mass="30367">EESWQMWDLNKRLEAYLARVKFLEEENEMLQAEIQEAKGSPAGESWREKYEEELRSLRDALDLTFREKSTAELARDNLSEEMAEVRSRWQKEQAAREEAKKLLSLSKKELEEERREQIWLKERALQLEKEVENLLEVHEEEKARLEQELGSFSQSLEPFRGVPGAVQALEVEDYSRRFSEIWKGAVETYKAEVSQLEGSLCQAKENLWKAVEENQESQGQLRHLEKELVGLKARKEMLEENLGRRWQEQHREAEKF</sequence>
<dbReference type="InterPro" id="IPR039008">
    <property type="entry name" value="IF_rod_dom"/>
</dbReference>
<dbReference type="GO" id="GO:0019215">
    <property type="term" value="F:intermediate filament binding"/>
    <property type="evidence" value="ECO:0007669"/>
    <property type="project" value="InterPro"/>
</dbReference>
<evidence type="ECO:0000256" key="1">
    <source>
        <dbReference type="ARBA" id="ARBA00022754"/>
    </source>
</evidence>
<dbReference type="PANTHER" id="PTHR47051">
    <property type="entry name" value="NESTIN"/>
    <property type="match status" value="1"/>
</dbReference>
<evidence type="ECO:0000313" key="6">
    <source>
        <dbReference type="Proteomes" id="UP000054308"/>
    </source>
</evidence>
<dbReference type="Gene3D" id="1.20.5.1160">
    <property type="entry name" value="Vasodilator-stimulated phosphoprotein"/>
    <property type="match status" value="1"/>
</dbReference>
<evidence type="ECO:0000259" key="4">
    <source>
        <dbReference type="PROSITE" id="PS51842"/>
    </source>
</evidence>
<dbReference type="GO" id="GO:0030844">
    <property type="term" value="P:positive regulation of intermediate filament depolymerization"/>
    <property type="evidence" value="ECO:0007669"/>
    <property type="project" value="TreeGrafter"/>
</dbReference>
<feature type="coiled-coil region" evidence="3">
    <location>
        <begin position="6"/>
        <end position="155"/>
    </location>
</feature>
<dbReference type="AlphaFoldDB" id="A0A091IXS5"/>
<gene>
    <name evidence="5" type="ORF">N300_09005</name>
</gene>
<dbReference type="PROSITE" id="PS51842">
    <property type="entry name" value="IF_ROD_2"/>
    <property type="match status" value="1"/>
</dbReference>
<keyword evidence="6" id="KW-1185">Reference proteome</keyword>
<dbReference type="GO" id="GO:0031730">
    <property type="term" value="F:CCR5 chemokine receptor binding"/>
    <property type="evidence" value="ECO:0007669"/>
    <property type="project" value="TreeGrafter"/>
</dbReference>
<dbReference type="SUPFAM" id="SSF64593">
    <property type="entry name" value="Intermediate filament protein, coiled coil region"/>
    <property type="match status" value="1"/>
</dbReference>
<dbReference type="Pfam" id="PF00038">
    <property type="entry name" value="Filament"/>
    <property type="match status" value="1"/>
</dbReference>
<keyword evidence="1" id="KW-0403">Intermediate filament</keyword>
<dbReference type="GO" id="GO:0005882">
    <property type="term" value="C:intermediate filament"/>
    <property type="evidence" value="ECO:0007669"/>
    <property type="project" value="UniProtKB-KW"/>
</dbReference>
<dbReference type="STRING" id="9244.A0A091IXS5"/>
<protein>
    <submittedName>
        <fullName evidence="5">Tanabin</fullName>
    </submittedName>
</protein>
<reference evidence="5 6" key="1">
    <citation type="submission" date="2014-04" db="EMBL/GenBank/DDBJ databases">
        <title>Genome evolution of avian class.</title>
        <authorList>
            <person name="Zhang G."/>
            <person name="Li C."/>
        </authorList>
    </citation>
    <scope>NUCLEOTIDE SEQUENCE [LARGE SCALE GENOMIC DNA]</scope>
    <source>
        <strain evidence="5">BGI_N300</strain>
    </source>
</reference>
<name>A0A091IXS5_CALAN</name>
<evidence type="ECO:0000256" key="2">
    <source>
        <dbReference type="ARBA" id="ARBA00023054"/>
    </source>
</evidence>
<dbReference type="EMBL" id="KL218321">
    <property type="protein sequence ID" value="KFP04371.1"/>
    <property type="molecule type" value="Genomic_DNA"/>
</dbReference>
<feature type="non-terminal residue" evidence="5">
    <location>
        <position position="1"/>
    </location>
</feature>
<proteinExistence type="predicted"/>
<feature type="non-terminal residue" evidence="5">
    <location>
        <position position="256"/>
    </location>
</feature>
<feature type="coiled-coil region" evidence="3">
    <location>
        <begin position="207"/>
        <end position="241"/>
    </location>
</feature>
<dbReference type="SMART" id="SM01391">
    <property type="entry name" value="Filament"/>
    <property type="match status" value="1"/>
</dbReference>
<evidence type="ECO:0000256" key="3">
    <source>
        <dbReference type="SAM" id="Coils"/>
    </source>
</evidence>